<dbReference type="PANTHER" id="PTHR34385:SF1">
    <property type="entry name" value="PEPTIDOGLYCAN L-ALANYL-D-GLUTAMATE ENDOPEPTIDASE CWLK"/>
    <property type="match status" value="1"/>
</dbReference>
<dbReference type="Proteomes" id="UP000552587">
    <property type="component" value="Unassembled WGS sequence"/>
</dbReference>
<dbReference type="InterPro" id="IPR052179">
    <property type="entry name" value="DD-CPase-like"/>
</dbReference>
<evidence type="ECO:0000259" key="1">
    <source>
        <dbReference type="Pfam" id="PF13539"/>
    </source>
</evidence>
<dbReference type="SUPFAM" id="SSF55166">
    <property type="entry name" value="Hedgehog/DD-peptidase"/>
    <property type="match status" value="1"/>
</dbReference>
<name>A0A7W3U5N0_9GAMM</name>
<dbReference type="Gene3D" id="3.30.1380.10">
    <property type="match status" value="1"/>
</dbReference>
<dbReference type="InterPro" id="IPR009045">
    <property type="entry name" value="Zn_M74/Hedgehog-like"/>
</dbReference>
<feature type="domain" description="Peptidase M15C" evidence="1">
    <location>
        <begin position="115"/>
        <end position="174"/>
    </location>
</feature>
<proteinExistence type="predicted"/>
<organism evidence="2 3">
    <name type="scientific">Marilutibacter penaei</name>
    <dbReference type="NCBI Taxonomy" id="2759900"/>
    <lineage>
        <taxon>Bacteria</taxon>
        <taxon>Pseudomonadati</taxon>
        <taxon>Pseudomonadota</taxon>
        <taxon>Gammaproteobacteria</taxon>
        <taxon>Lysobacterales</taxon>
        <taxon>Lysobacteraceae</taxon>
        <taxon>Marilutibacter</taxon>
    </lineage>
</organism>
<dbReference type="Pfam" id="PF13539">
    <property type="entry name" value="Peptidase_M15_4"/>
    <property type="match status" value="1"/>
</dbReference>
<dbReference type="CDD" id="cd14845">
    <property type="entry name" value="L-Ala-D-Glu_peptidase_like"/>
    <property type="match status" value="1"/>
</dbReference>
<evidence type="ECO:0000313" key="2">
    <source>
        <dbReference type="EMBL" id="MBB1089105.1"/>
    </source>
</evidence>
<comment type="caution">
    <text evidence="2">The sequence shown here is derived from an EMBL/GenBank/DDBJ whole genome shotgun (WGS) entry which is preliminary data.</text>
</comment>
<sequence length="202" mass="22747">MKIDEMIRAVQKKLGVHADGRAGPETWGAIHQAIVKPQLKPRIAFMGSGDRANERSEEVIETLLPHVRPYARALYFNAQNDGININVISGTRTYEEQNRLYAQGRENAKQKLTNARGGYSNHNFGIAFDIGIFSGNRYLNESPLYKAVGALGMELGLEWGGNWKTLVDQPHFQLRPEWATNMSERSMLAELRRRAEVGDSYA</sequence>
<evidence type="ECO:0000313" key="3">
    <source>
        <dbReference type="Proteomes" id="UP000552587"/>
    </source>
</evidence>
<dbReference type="AlphaFoldDB" id="A0A7W3U5N0"/>
<dbReference type="RefSeq" id="WP_182669893.1">
    <property type="nucleotide sequence ID" value="NZ_JACHTE010000008.1"/>
</dbReference>
<dbReference type="EMBL" id="JACHTE010000008">
    <property type="protein sequence ID" value="MBB1089105.1"/>
    <property type="molecule type" value="Genomic_DNA"/>
</dbReference>
<dbReference type="PANTHER" id="PTHR34385">
    <property type="entry name" value="D-ALANYL-D-ALANINE CARBOXYPEPTIDASE"/>
    <property type="match status" value="1"/>
</dbReference>
<dbReference type="InterPro" id="IPR039561">
    <property type="entry name" value="Peptidase_M15C"/>
</dbReference>
<gene>
    <name evidence="2" type="ORF">H4F99_11500</name>
</gene>
<keyword evidence="3" id="KW-1185">Reference proteome</keyword>
<protein>
    <submittedName>
        <fullName evidence="2">M15 family metallopeptidase</fullName>
    </submittedName>
</protein>
<dbReference type="GO" id="GO:0008233">
    <property type="term" value="F:peptidase activity"/>
    <property type="evidence" value="ECO:0007669"/>
    <property type="project" value="InterPro"/>
</dbReference>
<accession>A0A7W3U5N0</accession>
<reference evidence="2 3" key="1">
    <citation type="submission" date="2020-07" db="EMBL/GenBank/DDBJ databases">
        <authorList>
            <person name="Xu S."/>
            <person name="Li A."/>
        </authorList>
    </citation>
    <scope>NUCLEOTIDE SEQUENCE [LARGE SCALE GENOMIC DNA]</scope>
    <source>
        <strain evidence="2 3">SG-8</strain>
    </source>
</reference>